<sequence>MQFAYLDESYEPGDAYWLGVCLVSAARAPDLRTGIAAAAAVVANAEPLFIAQDVELHASQLFGGGGAFAPVKNAPPLRIAGFRAGVQAMKDAGARTILVGVQWSPRPPRSPVRFHRMEAVRRLFPILEADLASSSEDALIIADEEEGTTRDVFRELQAHQETMRPQGGSCVHDVVFVDSRFSPGVQGADLITFLHRRRSRPGNDPRSQVALDGIWALIQDSTAVHVHPAPPITEP</sequence>
<accession>A0A6J7FW57</accession>
<dbReference type="EMBL" id="CAFBMK010000012">
    <property type="protein sequence ID" value="CAB4897515.1"/>
    <property type="molecule type" value="Genomic_DNA"/>
</dbReference>
<organism evidence="1">
    <name type="scientific">freshwater metagenome</name>
    <dbReference type="NCBI Taxonomy" id="449393"/>
    <lineage>
        <taxon>unclassified sequences</taxon>
        <taxon>metagenomes</taxon>
        <taxon>ecological metagenomes</taxon>
    </lineage>
</organism>
<proteinExistence type="predicted"/>
<evidence type="ECO:0000313" key="1">
    <source>
        <dbReference type="EMBL" id="CAB4897515.1"/>
    </source>
</evidence>
<dbReference type="AlphaFoldDB" id="A0A6J7FW57"/>
<protein>
    <submittedName>
        <fullName evidence="1">Unannotated protein</fullName>
    </submittedName>
</protein>
<dbReference type="InterPro" id="IPR024524">
    <property type="entry name" value="DUF3800"/>
</dbReference>
<name>A0A6J7FW57_9ZZZZ</name>
<gene>
    <name evidence="1" type="ORF">UFOPK3564_00383</name>
</gene>
<reference evidence="1" key="1">
    <citation type="submission" date="2020-05" db="EMBL/GenBank/DDBJ databases">
        <authorList>
            <person name="Chiriac C."/>
            <person name="Salcher M."/>
            <person name="Ghai R."/>
            <person name="Kavagutti S V."/>
        </authorList>
    </citation>
    <scope>NUCLEOTIDE SEQUENCE</scope>
</reference>
<dbReference type="Pfam" id="PF12686">
    <property type="entry name" value="DUF3800"/>
    <property type="match status" value="1"/>
</dbReference>